<dbReference type="SMART" id="SM00470">
    <property type="entry name" value="ParB"/>
    <property type="match status" value="1"/>
</dbReference>
<dbReference type="PANTHER" id="PTHR33375">
    <property type="entry name" value="CHROMOSOME-PARTITIONING PROTEIN PARB-RELATED"/>
    <property type="match status" value="1"/>
</dbReference>
<dbReference type="PANTHER" id="PTHR33375:SF1">
    <property type="entry name" value="CHROMOSOME-PARTITIONING PROTEIN PARB-RELATED"/>
    <property type="match status" value="1"/>
</dbReference>
<proteinExistence type="inferred from homology"/>
<dbReference type="Gene3D" id="1.10.10.2830">
    <property type="match status" value="1"/>
</dbReference>
<dbReference type="Gene3D" id="3.90.1530.30">
    <property type="match status" value="1"/>
</dbReference>
<dbReference type="Pfam" id="PF02195">
    <property type="entry name" value="ParB_N"/>
    <property type="match status" value="1"/>
</dbReference>
<gene>
    <name evidence="4" type="ORF">SAMN06295970_13627</name>
</gene>
<comment type="caution">
    <text evidence="4">The sequence shown here is derived from an EMBL/GenBank/DDBJ whole genome shotgun (WGS) entry which is preliminary data.</text>
</comment>
<evidence type="ECO:0000313" key="5">
    <source>
        <dbReference type="Proteomes" id="UP001158049"/>
    </source>
</evidence>
<comment type="similarity">
    <text evidence="1">Belongs to the ParB family.</text>
</comment>
<keyword evidence="2" id="KW-0159">Chromosome partition</keyword>
<dbReference type="InterPro" id="IPR004437">
    <property type="entry name" value="ParB/RepB/Spo0J"/>
</dbReference>
<evidence type="ECO:0000256" key="2">
    <source>
        <dbReference type="ARBA" id="ARBA00022829"/>
    </source>
</evidence>
<organism evidence="4 5">
    <name type="scientific">Noviherbaspirillum suwonense</name>
    <dbReference type="NCBI Taxonomy" id="1224511"/>
    <lineage>
        <taxon>Bacteria</taxon>
        <taxon>Pseudomonadati</taxon>
        <taxon>Pseudomonadota</taxon>
        <taxon>Betaproteobacteria</taxon>
        <taxon>Burkholderiales</taxon>
        <taxon>Oxalobacteraceae</taxon>
        <taxon>Noviherbaspirillum</taxon>
    </lineage>
</organism>
<keyword evidence="5" id="KW-1185">Reference proteome</keyword>
<dbReference type="NCBIfam" id="TIGR00180">
    <property type="entry name" value="parB_part"/>
    <property type="match status" value="1"/>
</dbReference>
<dbReference type="SUPFAM" id="SSF109709">
    <property type="entry name" value="KorB DNA-binding domain-like"/>
    <property type="match status" value="1"/>
</dbReference>
<dbReference type="RefSeq" id="WP_283445489.1">
    <property type="nucleotide sequence ID" value="NZ_FXUL01000036.1"/>
</dbReference>
<name>A0ABY1QTK5_9BURK</name>
<dbReference type="SUPFAM" id="SSF110849">
    <property type="entry name" value="ParB/Sulfiredoxin"/>
    <property type="match status" value="1"/>
</dbReference>
<evidence type="ECO:0000313" key="4">
    <source>
        <dbReference type="EMBL" id="SMP80527.1"/>
    </source>
</evidence>
<dbReference type="Pfam" id="PF17762">
    <property type="entry name" value="HTH_ParB"/>
    <property type="match status" value="1"/>
</dbReference>
<evidence type="ECO:0000256" key="1">
    <source>
        <dbReference type="ARBA" id="ARBA00006295"/>
    </source>
</evidence>
<dbReference type="InterPro" id="IPR041468">
    <property type="entry name" value="HTH_ParB/Spo0J"/>
</dbReference>
<reference evidence="4 5" key="1">
    <citation type="submission" date="2017-05" db="EMBL/GenBank/DDBJ databases">
        <authorList>
            <person name="Varghese N."/>
            <person name="Submissions S."/>
        </authorList>
    </citation>
    <scope>NUCLEOTIDE SEQUENCE [LARGE SCALE GENOMIC DNA]</scope>
    <source>
        <strain evidence="4 5">DSM 26001</strain>
    </source>
</reference>
<sequence>MSGKPDRKSLLRSSIRNETAAVEKRYEPANVDKRYDAADTALAGRPLGLVGPTVSKAKTASDFSAEIGAAAQGNDKAIVRIPLSMVHDNPLNARHIYDPKAVKALAASIATRGQLVPAPAARHPTLSGHVVLIDGHYRKRALLAAGKSDIECVLQEVGSDLDMYRMSYLINEERNAQSPLDNALAWQKLLVEQKIADGAGIAELTGLSTAAVAKTMSFLKLPEVALARLRETPAKFGIAVGYEIYQLSKLLSEKELLELMQRTVDEDLSSRALESLRGQLENAKPRKKKEVSRQYRIKVGKTQIGFIKEWDSGRVALDINMADPKEREALVEELKRRFQIGDLA</sequence>
<dbReference type="InterPro" id="IPR003115">
    <property type="entry name" value="ParB_N"/>
</dbReference>
<dbReference type="InterPro" id="IPR036086">
    <property type="entry name" value="ParB/Sulfiredoxin_sf"/>
</dbReference>
<evidence type="ECO:0000259" key="3">
    <source>
        <dbReference type="SMART" id="SM00470"/>
    </source>
</evidence>
<protein>
    <submittedName>
        <fullName evidence="4">ParB family protein</fullName>
    </submittedName>
</protein>
<dbReference type="Proteomes" id="UP001158049">
    <property type="component" value="Unassembled WGS sequence"/>
</dbReference>
<feature type="domain" description="ParB-like N-terminal" evidence="3">
    <location>
        <begin position="79"/>
        <end position="172"/>
    </location>
</feature>
<dbReference type="EMBL" id="FXUL01000036">
    <property type="protein sequence ID" value="SMP80527.1"/>
    <property type="molecule type" value="Genomic_DNA"/>
</dbReference>
<accession>A0ABY1QTK5</accession>
<dbReference type="InterPro" id="IPR050336">
    <property type="entry name" value="Chromosome_partition/occlusion"/>
</dbReference>